<dbReference type="PROSITE" id="PS50005">
    <property type="entry name" value="TPR"/>
    <property type="match status" value="1"/>
</dbReference>
<accession>A0A2W7N2X6</accession>
<feature type="region of interest" description="Disordered" evidence="4">
    <location>
        <begin position="138"/>
        <end position="214"/>
    </location>
</feature>
<feature type="compositionally biased region" description="Basic and acidic residues" evidence="4">
    <location>
        <begin position="203"/>
        <end position="214"/>
    </location>
</feature>
<dbReference type="AlphaFoldDB" id="A0A2W7N2X6"/>
<dbReference type="InterPro" id="IPR011990">
    <property type="entry name" value="TPR-like_helical_dom_sf"/>
</dbReference>
<comment type="caution">
    <text evidence="6">The sequence shown here is derived from an EMBL/GenBank/DDBJ whole genome shotgun (WGS) entry which is preliminary data.</text>
</comment>
<dbReference type="InterPro" id="IPR051685">
    <property type="entry name" value="Ycf3/AcsC/BcsC/TPR_MFPF"/>
</dbReference>
<dbReference type="Gene3D" id="1.25.40.10">
    <property type="entry name" value="Tetratricopeptide repeat domain"/>
    <property type="match status" value="1"/>
</dbReference>
<protein>
    <submittedName>
        <fullName evidence="6">Tetratricopeptide repeat protein</fullName>
    </submittedName>
</protein>
<organism evidence="6 7">
    <name type="scientific">Breznakibacter xylanolyticus</name>
    <dbReference type="NCBI Taxonomy" id="990"/>
    <lineage>
        <taxon>Bacteria</taxon>
        <taxon>Pseudomonadati</taxon>
        <taxon>Bacteroidota</taxon>
        <taxon>Bacteroidia</taxon>
        <taxon>Marinilabiliales</taxon>
        <taxon>Marinilabiliaceae</taxon>
        <taxon>Breznakibacter</taxon>
    </lineage>
</organism>
<gene>
    <name evidence="6" type="ORF">LX69_02424</name>
</gene>
<reference evidence="6 7" key="1">
    <citation type="submission" date="2018-06" db="EMBL/GenBank/DDBJ databases">
        <title>Genomic Encyclopedia of Archaeal and Bacterial Type Strains, Phase II (KMG-II): from individual species to whole genera.</title>
        <authorList>
            <person name="Goeker M."/>
        </authorList>
    </citation>
    <scope>NUCLEOTIDE SEQUENCE [LARGE SCALE GENOMIC DNA]</scope>
    <source>
        <strain evidence="6 7">DSM 6779</strain>
    </source>
</reference>
<evidence type="ECO:0000313" key="6">
    <source>
        <dbReference type="EMBL" id="PZX14411.1"/>
    </source>
</evidence>
<sequence>MMKRYLLIAGILIVSTQAFAQQERKHIRKGTSEYTEQKFLESEIEYRKALDKNPESFEAQYNIGASLYKQQKLDEAMKQFQTLAQTEKDPAKLAQIYHNMGNIYFAADKIDESIDAYKKSLKNNPLDNETRYNLIAAQKKKKEQENQQQQQQQPQEQEQQQDKQEQQQQQQQQQNQMNKEDAERLLNAIQQDEDDLQNKRKINAAEKKQIEKNW</sequence>
<feature type="signal peptide" evidence="5">
    <location>
        <begin position="1"/>
        <end position="20"/>
    </location>
</feature>
<proteinExistence type="predicted"/>
<feature type="compositionally biased region" description="Low complexity" evidence="4">
    <location>
        <begin position="146"/>
        <end position="158"/>
    </location>
</feature>
<dbReference type="InterPro" id="IPR019734">
    <property type="entry name" value="TPR_rpt"/>
</dbReference>
<keyword evidence="5" id="KW-0732">Signal</keyword>
<dbReference type="PANTHER" id="PTHR44943">
    <property type="entry name" value="CELLULOSE SYNTHASE OPERON PROTEIN C"/>
    <property type="match status" value="1"/>
</dbReference>
<feature type="compositionally biased region" description="Low complexity" evidence="4">
    <location>
        <begin position="166"/>
        <end position="177"/>
    </location>
</feature>
<feature type="repeat" description="TPR" evidence="3">
    <location>
        <begin position="94"/>
        <end position="127"/>
    </location>
</feature>
<evidence type="ECO:0000256" key="2">
    <source>
        <dbReference type="ARBA" id="ARBA00022803"/>
    </source>
</evidence>
<dbReference type="Proteomes" id="UP000249239">
    <property type="component" value="Unassembled WGS sequence"/>
</dbReference>
<evidence type="ECO:0000313" key="7">
    <source>
        <dbReference type="Proteomes" id="UP000249239"/>
    </source>
</evidence>
<keyword evidence="7" id="KW-1185">Reference proteome</keyword>
<keyword evidence="2 3" id="KW-0802">TPR repeat</keyword>
<evidence type="ECO:0000256" key="1">
    <source>
        <dbReference type="ARBA" id="ARBA00022737"/>
    </source>
</evidence>
<dbReference type="PANTHER" id="PTHR44943:SF8">
    <property type="entry name" value="TPR REPEAT-CONTAINING PROTEIN MJ0263"/>
    <property type="match status" value="1"/>
</dbReference>
<dbReference type="PROSITE" id="PS50293">
    <property type="entry name" value="TPR_REGION"/>
    <property type="match status" value="1"/>
</dbReference>
<name>A0A2W7N2X6_9BACT</name>
<dbReference type="EMBL" id="QKZK01000020">
    <property type="protein sequence ID" value="PZX14411.1"/>
    <property type="molecule type" value="Genomic_DNA"/>
</dbReference>
<dbReference type="SUPFAM" id="SSF48452">
    <property type="entry name" value="TPR-like"/>
    <property type="match status" value="1"/>
</dbReference>
<feature type="chain" id="PRO_5015957567" evidence="5">
    <location>
        <begin position="21"/>
        <end position="214"/>
    </location>
</feature>
<evidence type="ECO:0000256" key="5">
    <source>
        <dbReference type="SAM" id="SignalP"/>
    </source>
</evidence>
<dbReference type="Pfam" id="PF13424">
    <property type="entry name" value="TPR_12"/>
    <property type="match status" value="1"/>
</dbReference>
<dbReference type="SMART" id="SM00028">
    <property type="entry name" value="TPR"/>
    <property type="match status" value="3"/>
</dbReference>
<evidence type="ECO:0000256" key="3">
    <source>
        <dbReference type="PROSITE-ProRule" id="PRU00339"/>
    </source>
</evidence>
<evidence type="ECO:0000256" key="4">
    <source>
        <dbReference type="SAM" id="MobiDB-lite"/>
    </source>
</evidence>
<keyword evidence="1" id="KW-0677">Repeat</keyword>
<dbReference type="OrthoDB" id="127293at2"/>